<organism evidence="9 10">
    <name type="scientific">Fraxinus pennsylvanica</name>
    <dbReference type="NCBI Taxonomy" id="56036"/>
    <lineage>
        <taxon>Eukaryota</taxon>
        <taxon>Viridiplantae</taxon>
        <taxon>Streptophyta</taxon>
        <taxon>Embryophyta</taxon>
        <taxon>Tracheophyta</taxon>
        <taxon>Spermatophyta</taxon>
        <taxon>Magnoliopsida</taxon>
        <taxon>eudicotyledons</taxon>
        <taxon>Gunneridae</taxon>
        <taxon>Pentapetalae</taxon>
        <taxon>asterids</taxon>
        <taxon>lamiids</taxon>
        <taxon>Lamiales</taxon>
        <taxon>Oleaceae</taxon>
        <taxon>Oleeae</taxon>
        <taxon>Fraxinus</taxon>
    </lineage>
</organism>
<keyword evidence="10" id="KW-1185">Reference proteome</keyword>
<dbReference type="SUPFAM" id="SSF52540">
    <property type="entry name" value="P-loop containing nucleoside triphosphate hydrolases"/>
    <property type="match status" value="1"/>
</dbReference>
<protein>
    <submittedName>
        <fullName evidence="9">Uncharacterized protein</fullName>
    </submittedName>
</protein>
<evidence type="ECO:0000256" key="2">
    <source>
        <dbReference type="ARBA" id="ARBA00022448"/>
    </source>
</evidence>
<dbReference type="GO" id="GO:0016020">
    <property type="term" value="C:membrane"/>
    <property type="evidence" value="ECO:0007669"/>
    <property type="project" value="InterPro"/>
</dbReference>
<dbReference type="Proteomes" id="UP000834106">
    <property type="component" value="Chromosome 2"/>
</dbReference>
<evidence type="ECO:0000256" key="6">
    <source>
        <dbReference type="ARBA" id="ARBA00023136"/>
    </source>
</evidence>
<keyword evidence="5" id="KW-1133">Transmembrane helix</keyword>
<dbReference type="Gene3D" id="1.20.1560.10">
    <property type="entry name" value="ABC transporter type 1, transmembrane domain"/>
    <property type="match status" value="1"/>
</dbReference>
<reference evidence="9" key="1">
    <citation type="submission" date="2023-05" db="EMBL/GenBank/DDBJ databases">
        <authorList>
            <person name="Huff M."/>
        </authorList>
    </citation>
    <scope>NUCLEOTIDE SEQUENCE</scope>
</reference>
<evidence type="ECO:0000256" key="8">
    <source>
        <dbReference type="SAM" id="MobiDB-lite"/>
    </source>
</evidence>
<keyword evidence="6" id="KW-0472">Membrane</keyword>
<keyword evidence="4" id="KW-0677">Repeat</keyword>
<name>A0AAD1YTI5_9LAMI</name>
<dbReference type="InterPro" id="IPR027417">
    <property type="entry name" value="P-loop_NTPase"/>
</dbReference>
<evidence type="ECO:0000256" key="1">
    <source>
        <dbReference type="ARBA" id="ARBA00007577"/>
    </source>
</evidence>
<evidence type="ECO:0000313" key="10">
    <source>
        <dbReference type="Proteomes" id="UP000834106"/>
    </source>
</evidence>
<evidence type="ECO:0000256" key="7">
    <source>
        <dbReference type="ARBA" id="ARBA00023180"/>
    </source>
</evidence>
<keyword evidence="7" id="KW-0325">Glycoprotein</keyword>
<feature type="region of interest" description="Disordered" evidence="8">
    <location>
        <begin position="1"/>
        <end position="41"/>
    </location>
</feature>
<dbReference type="AlphaFoldDB" id="A0AAD1YTI5"/>
<keyword evidence="2" id="KW-0813">Transport</keyword>
<dbReference type="Gene3D" id="3.40.50.300">
    <property type="entry name" value="P-loop containing nucleotide triphosphate hydrolases"/>
    <property type="match status" value="1"/>
</dbReference>
<dbReference type="PANTHER" id="PTHR45136:SF2">
    <property type="entry name" value="ABC TRANSPORTER DOMAIN-CONTAINING PROTEIN"/>
    <property type="match status" value="1"/>
</dbReference>
<evidence type="ECO:0000313" key="9">
    <source>
        <dbReference type="EMBL" id="CAI9756962.1"/>
    </source>
</evidence>
<accession>A0AAD1YTI5</accession>
<dbReference type="EMBL" id="OU503037">
    <property type="protein sequence ID" value="CAI9756962.1"/>
    <property type="molecule type" value="Genomic_DNA"/>
</dbReference>
<sequence length="285" mass="31486">MESTSKWFSCKSNSSHQIEGKNHHKMSIPPTPLSVRSSAQNTPALHPFSPAFSRSTPYSYSAPYSIPYEGTYDSDDEDFNGPSHPAPSQWHLLSMNTPEWGKSFVSVLRSNRLGICSPINAYCVGALIAVYFRTDKSSIASHARGHSLVCSISPEQLFQAFLALLFTAYTIAEAGSMTKDLSRGSNAVRSVFAILDRKSEIDPENSWQIDAMENDIKGRVELRNVFIAFPSRPDQLILKGLNLKIGAGTTFALVDQSGSGNQQLLDSLKDFTIQLRDQCLLMIRT</sequence>
<feature type="compositionally biased region" description="Polar residues" evidence="8">
    <location>
        <begin position="1"/>
        <end position="17"/>
    </location>
</feature>
<dbReference type="InterPro" id="IPR036640">
    <property type="entry name" value="ABC1_TM_sf"/>
</dbReference>
<evidence type="ECO:0000256" key="4">
    <source>
        <dbReference type="ARBA" id="ARBA00022737"/>
    </source>
</evidence>
<dbReference type="GO" id="GO:0005524">
    <property type="term" value="F:ATP binding"/>
    <property type="evidence" value="ECO:0007669"/>
    <property type="project" value="InterPro"/>
</dbReference>
<comment type="similarity">
    <text evidence="1">Belongs to the ABC transporter superfamily. ABCB family. Multidrug resistance exporter (TC 3.A.1.201) subfamily.</text>
</comment>
<gene>
    <name evidence="9" type="ORF">FPE_LOCUS4392</name>
</gene>
<dbReference type="PANTHER" id="PTHR45136">
    <property type="entry name" value="ABC TRANSPORTER DOMAIN-CONTAINING PROTEIN"/>
    <property type="match status" value="1"/>
</dbReference>
<evidence type="ECO:0000256" key="5">
    <source>
        <dbReference type="ARBA" id="ARBA00022989"/>
    </source>
</evidence>
<proteinExistence type="inferred from homology"/>
<keyword evidence="3" id="KW-0812">Transmembrane</keyword>
<evidence type="ECO:0000256" key="3">
    <source>
        <dbReference type="ARBA" id="ARBA00022692"/>
    </source>
</evidence>